<feature type="signal peptide" evidence="4">
    <location>
        <begin position="1"/>
        <end position="30"/>
    </location>
</feature>
<keyword evidence="1" id="KW-0998">Cell outer membrane</keyword>
<dbReference type="GO" id="GO:0050528">
    <property type="term" value="F:acyloxyacyl hydrolase activity"/>
    <property type="evidence" value="ECO:0007669"/>
    <property type="project" value="UniProtKB-EC"/>
</dbReference>
<dbReference type="PIRSF" id="PIRSF029681">
    <property type="entry name" value="PagL"/>
    <property type="match status" value="1"/>
</dbReference>
<feature type="active site" description="Charge relay system" evidence="2">
    <location>
        <position position="181"/>
    </location>
</feature>
<protein>
    <recommendedName>
        <fullName evidence="1">Lipid A deacylase</fullName>
        <ecNumber evidence="1">3.1.1.77</ecNumber>
    </recommendedName>
    <alternativeName>
        <fullName evidence="1">LPS 3-O-deacylase</fullName>
    </alternativeName>
    <alternativeName>
        <fullName evidence="1">Outer membrane enzyme</fullName>
    </alternativeName>
</protein>
<comment type="subunit">
    <text evidence="1">Homodimer.</text>
</comment>
<feature type="site" description="Critical for activity" evidence="3">
    <location>
        <position position="170"/>
    </location>
</feature>
<gene>
    <name evidence="5" type="primary">pagL_1</name>
    <name evidence="5" type="ORF">LMG26858_02540</name>
</gene>
<dbReference type="GO" id="GO:0009279">
    <property type="term" value="C:cell outer membrane"/>
    <property type="evidence" value="ECO:0007669"/>
    <property type="project" value="UniProtKB-SubCell"/>
</dbReference>
<proteinExistence type="inferred from homology"/>
<dbReference type="EC" id="3.1.1.77" evidence="1"/>
<dbReference type="Gene3D" id="2.40.160.20">
    <property type="match status" value="1"/>
</dbReference>
<keyword evidence="1 5" id="KW-0378">Hydrolase</keyword>
<dbReference type="EMBL" id="CADILG010000016">
    <property type="protein sequence ID" value="CAB3867323.1"/>
    <property type="molecule type" value="Genomic_DNA"/>
</dbReference>
<dbReference type="Pfam" id="PF09411">
    <property type="entry name" value="PagL"/>
    <property type="match status" value="1"/>
</dbReference>
<evidence type="ECO:0000256" key="1">
    <source>
        <dbReference type="PIRNR" id="PIRNR029681"/>
    </source>
</evidence>
<evidence type="ECO:0000313" key="5">
    <source>
        <dbReference type="EMBL" id="CAB3867323.1"/>
    </source>
</evidence>
<dbReference type="InterPro" id="IPR011250">
    <property type="entry name" value="OMP/PagP_B-barrel"/>
</dbReference>
<comment type="function">
    <text evidence="1">Has lipid A 3-O-deacylase activity. Hydrolyzes the ester bond at the 3 position of lipid A, a bioactive component of lipopolysaccharide (LPS), thereby releasing the primary fatty acyl moiety.</text>
</comment>
<comment type="catalytic activity">
    <reaction evidence="1">
        <text>a 3-(acyloxy)acyl derivative of bacterial toxin + H2O = a 3-hydroxyacyl derivative of bacterial toxin + a fatty acid + H(+)</text>
        <dbReference type="Rhea" id="RHEA:12032"/>
        <dbReference type="ChEBI" id="CHEBI:15377"/>
        <dbReference type="ChEBI" id="CHEBI:15378"/>
        <dbReference type="ChEBI" id="CHEBI:28868"/>
        <dbReference type="ChEBI" id="CHEBI:136853"/>
        <dbReference type="ChEBI" id="CHEBI:140675"/>
        <dbReference type="EC" id="3.1.1.77"/>
    </reaction>
</comment>
<keyword evidence="4" id="KW-0732">Signal</keyword>
<comment type="subcellular location">
    <subcellularLocation>
        <location evidence="1">Cell outer membrane</location>
        <topology evidence="1">Multi-pass membrane protein</topology>
    </subcellularLocation>
</comment>
<feature type="active site" description="Charge relay system" evidence="2">
    <location>
        <position position="169"/>
    </location>
</feature>
<keyword evidence="1" id="KW-0472">Membrane</keyword>
<accession>A0A6S7CY61</accession>
<name>A0A6S7CY61_9BURK</name>
<dbReference type="SUPFAM" id="SSF56925">
    <property type="entry name" value="OMPA-like"/>
    <property type="match status" value="1"/>
</dbReference>
<evidence type="ECO:0000256" key="4">
    <source>
        <dbReference type="SAM" id="SignalP"/>
    </source>
</evidence>
<evidence type="ECO:0000313" key="6">
    <source>
        <dbReference type="Proteomes" id="UP000494117"/>
    </source>
</evidence>
<evidence type="ECO:0000256" key="3">
    <source>
        <dbReference type="PIRSR" id="PIRSR029681-2"/>
    </source>
</evidence>
<feature type="active site" description="Charge relay system" evidence="2">
    <location>
        <position position="167"/>
    </location>
</feature>
<evidence type="ECO:0000256" key="2">
    <source>
        <dbReference type="PIRSR" id="PIRSR029681-1"/>
    </source>
</evidence>
<dbReference type="AlphaFoldDB" id="A0A6S7CY61"/>
<dbReference type="Proteomes" id="UP000494117">
    <property type="component" value="Unassembled WGS sequence"/>
</dbReference>
<keyword evidence="6" id="KW-1185">Reference proteome</keyword>
<feature type="chain" id="PRO_5028931791" description="Lipid A deacylase" evidence="4">
    <location>
        <begin position="31"/>
        <end position="191"/>
    </location>
</feature>
<sequence length="191" mass="21483">MNANNYNITKRRFKTRQFLLTLFCTMTVAAATSATANSLDPQGGVSLHYGVGEHYKRYTLNYETAPIWTTEFGGSWGRLDLTPELGASYWTADGSRSPGNAWQFSAIPMFRWWTSERFYIEAGVGATVFTRTRFADKNIGSAFQFGDHIGVGFLLTPNNRIGLRYSHFSNAGIKRPNPGLDTVQVTYTYQF</sequence>
<dbReference type="InterPro" id="IPR018550">
    <property type="entry name" value="Lipid-A_deacylase-rel"/>
</dbReference>
<reference evidence="5 6" key="1">
    <citation type="submission" date="2020-04" db="EMBL/GenBank/DDBJ databases">
        <authorList>
            <person name="De Canck E."/>
        </authorList>
    </citation>
    <scope>NUCLEOTIDE SEQUENCE [LARGE SCALE GENOMIC DNA]</scope>
    <source>
        <strain evidence="5 6">LMG 26858</strain>
    </source>
</reference>
<organism evidence="5 6">
    <name type="scientific">Achromobacter anxifer</name>
    <dbReference type="NCBI Taxonomy" id="1287737"/>
    <lineage>
        <taxon>Bacteria</taxon>
        <taxon>Pseudomonadati</taxon>
        <taxon>Pseudomonadota</taxon>
        <taxon>Betaproteobacteria</taxon>
        <taxon>Burkholderiales</taxon>
        <taxon>Alcaligenaceae</taxon>
        <taxon>Achromobacter</taxon>
    </lineage>
</organism>
<comment type="similarity">
    <text evidence="1">Belongs to the PagL family.</text>
</comment>